<proteinExistence type="predicted"/>
<gene>
    <name evidence="1" type="ORF">MAF45_09495</name>
</gene>
<name>A0ABS9MSS4_9BURK</name>
<protein>
    <submittedName>
        <fullName evidence="1">Phage tail tube protein</fullName>
    </submittedName>
</protein>
<evidence type="ECO:0000313" key="2">
    <source>
        <dbReference type="Proteomes" id="UP001297600"/>
    </source>
</evidence>
<organism evidence="1 2">
    <name type="scientific">Mesosutterella porci</name>
    <dbReference type="NCBI Taxonomy" id="2915351"/>
    <lineage>
        <taxon>Bacteria</taxon>
        <taxon>Pseudomonadati</taxon>
        <taxon>Pseudomonadota</taxon>
        <taxon>Betaproteobacteria</taxon>
        <taxon>Burkholderiales</taxon>
        <taxon>Sutterellaceae</taxon>
        <taxon>Mesosutterella</taxon>
    </lineage>
</organism>
<keyword evidence="2" id="KW-1185">Reference proteome</keyword>
<dbReference type="EMBL" id="JAKNCT010000012">
    <property type="protein sequence ID" value="MCG5031671.1"/>
    <property type="molecule type" value="Genomic_DNA"/>
</dbReference>
<dbReference type="Proteomes" id="UP001297600">
    <property type="component" value="Unassembled WGS sequence"/>
</dbReference>
<dbReference type="RefSeq" id="WP_237979997.1">
    <property type="nucleotide sequence ID" value="NZ_JAKNCT010000012.1"/>
</dbReference>
<dbReference type="Pfam" id="PF10618">
    <property type="entry name" value="Tail_tube"/>
    <property type="match status" value="1"/>
</dbReference>
<comment type="caution">
    <text evidence="1">The sequence shown here is derived from an EMBL/GenBank/DDBJ whole genome shotgun (WGS) entry which is preliminary data.</text>
</comment>
<dbReference type="InterPro" id="IPR019596">
    <property type="entry name" value="Phage_Mu_GpM_tail_tub"/>
</dbReference>
<accession>A0ABS9MSS4</accession>
<evidence type="ECO:0000313" key="1">
    <source>
        <dbReference type="EMBL" id="MCG5031671.1"/>
    </source>
</evidence>
<reference evidence="1 2" key="1">
    <citation type="submission" date="2022-02" db="EMBL/GenBank/DDBJ databases">
        <title>Mesosutterella porci, a novel member of the family Sutterellaceae from pig feces.</title>
        <authorList>
            <person name="Wylensek D."/>
            <person name="Clavel T."/>
        </authorList>
    </citation>
    <scope>NUCLEOTIDE SEQUENCE [LARGE SCALE GENOMIC DNA]</scope>
    <source>
        <strain evidence="2">oilRF-744-wt-GAM-9</strain>
    </source>
</reference>
<sequence length="121" mass="13061">MANQRISGTCYITVDGEELNLSGSLQIPVNKYTRQAVTASGRVIGYSETPVVPSISGNFYVDADFPLEKLRTATDMTIVAELANGMRYTLSDAFLAGDNANFSPEDGTVQLVFNGVRGDWS</sequence>